<dbReference type="EMBL" id="JANIIK010000046">
    <property type="protein sequence ID" value="KAJ3603287.1"/>
    <property type="molecule type" value="Genomic_DNA"/>
</dbReference>
<dbReference type="InterPro" id="IPR024156">
    <property type="entry name" value="Small_GTPase_ARF"/>
</dbReference>
<evidence type="ECO:0008006" key="7">
    <source>
        <dbReference type="Google" id="ProtNLM"/>
    </source>
</evidence>
<dbReference type="InterPro" id="IPR006689">
    <property type="entry name" value="Small_GTPase_ARF/SAR"/>
</dbReference>
<evidence type="ECO:0000313" key="5">
    <source>
        <dbReference type="EMBL" id="KAJ3603287.1"/>
    </source>
</evidence>
<evidence type="ECO:0000313" key="6">
    <source>
        <dbReference type="Proteomes" id="UP001148018"/>
    </source>
</evidence>
<keyword evidence="6" id="KW-1185">Reference proteome</keyword>
<dbReference type="OrthoDB" id="2011769at2759"/>
<protein>
    <recommendedName>
        <fullName evidence="7">ADP-ribosylation factor</fullName>
    </recommendedName>
</protein>
<keyword evidence="1 3" id="KW-0547">Nucleotide-binding</keyword>
<reference evidence="5" key="1">
    <citation type="submission" date="2022-07" db="EMBL/GenBank/DDBJ databases">
        <title>Chromosome-level genome of Muraenolepis orangiensis.</title>
        <authorList>
            <person name="Kim J."/>
        </authorList>
    </citation>
    <scope>NUCLEOTIDE SEQUENCE</scope>
    <source>
        <strain evidence="5">KU_S4_2022</strain>
        <tissue evidence="5">Muscle</tissue>
    </source>
</reference>
<dbReference type="SUPFAM" id="SSF52540">
    <property type="entry name" value="P-loop containing nucleoside triphosphate hydrolases"/>
    <property type="match status" value="1"/>
</dbReference>
<dbReference type="AlphaFoldDB" id="A0A9Q0EF58"/>
<sequence length="83" mass="9495">MGVLLSHFLSRFVTKKPVRILMGFNVETVEYKSVSFTMWDVGGQTVIRPLWRHYFLNTQTPPPPPHQNTGGLETTLRHEAGDQ</sequence>
<dbReference type="Gene3D" id="3.40.50.300">
    <property type="entry name" value="P-loop containing nucleotide triphosphate hydrolases"/>
    <property type="match status" value="1"/>
</dbReference>
<dbReference type="InterPro" id="IPR027417">
    <property type="entry name" value="P-loop_NTPase"/>
</dbReference>
<organism evidence="5 6">
    <name type="scientific">Muraenolepis orangiensis</name>
    <name type="common">Patagonian moray cod</name>
    <dbReference type="NCBI Taxonomy" id="630683"/>
    <lineage>
        <taxon>Eukaryota</taxon>
        <taxon>Metazoa</taxon>
        <taxon>Chordata</taxon>
        <taxon>Craniata</taxon>
        <taxon>Vertebrata</taxon>
        <taxon>Euteleostomi</taxon>
        <taxon>Actinopterygii</taxon>
        <taxon>Neopterygii</taxon>
        <taxon>Teleostei</taxon>
        <taxon>Neoteleostei</taxon>
        <taxon>Acanthomorphata</taxon>
        <taxon>Zeiogadaria</taxon>
        <taxon>Gadariae</taxon>
        <taxon>Gadiformes</taxon>
        <taxon>Muraenolepidoidei</taxon>
        <taxon>Muraenolepididae</taxon>
        <taxon>Muraenolepis</taxon>
    </lineage>
</organism>
<evidence type="ECO:0000256" key="1">
    <source>
        <dbReference type="ARBA" id="ARBA00022741"/>
    </source>
</evidence>
<comment type="caution">
    <text evidence="5">The sequence shown here is derived from an EMBL/GenBank/DDBJ whole genome shotgun (WGS) entry which is preliminary data.</text>
</comment>
<dbReference type="PANTHER" id="PTHR11711">
    <property type="entry name" value="ADP RIBOSYLATION FACTOR-RELATED"/>
    <property type="match status" value="1"/>
</dbReference>
<dbReference type="GO" id="GO:0005525">
    <property type="term" value="F:GTP binding"/>
    <property type="evidence" value="ECO:0007669"/>
    <property type="project" value="UniProtKB-KW"/>
</dbReference>
<feature type="binding site" evidence="3">
    <location>
        <position position="43"/>
    </location>
    <ligand>
        <name>GTP</name>
        <dbReference type="ChEBI" id="CHEBI:37565"/>
    </ligand>
</feature>
<dbReference type="Proteomes" id="UP001148018">
    <property type="component" value="Unassembled WGS sequence"/>
</dbReference>
<feature type="region of interest" description="Disordered" evidence="4">
    <location>
        <begin position="59"/>
        <end position="83"/>
    </location>
</feature>
<accession>A0A9Q0EF58</accession>
<dbReference type="Pfam" id="PF00025">
    <property type="entry name" value="Arf"/>
    <property type="match status" value="1"/>
</dbReference>
<evidence type="ECO:0000256" key="2">
    <source>
        <dbReference type="ARBA" id="ARBA00023134"/>
    </source>
</evidence>
<gene>
    <name evidence="5" type="ORF">NHX12_031029</name>
</gene>
<name>A0A9Q0EF58_9TELE</name>
<keyword evidence="2 3" id="KW-0342">GTP-binding</keyword>
<proteinExistence type="predicted"/>
<evidence type="ECO:0000256" key="3">
    <source>
        <dbReference type="PIRSR" id="PIRSR606689-1"/>
    </source>
</evidence>
<dbReference type="GO" id="GO:0003924">
    <property type="term" value="F:GTPase activity"/>
    <property type="evidence" value="ECO:0007669"/>
    <property type="project" value="InterPro"/>
</dbReference>
<evidence type="ECO:0000256" key="4">
    <source>
        <dbReference type="SAM" id="MobiDB-lite"/>
    </source>
</evidence>